<sequence length="103" mass="11390">MKKIVLVMLSISLLSACSTSVLNNTMSERQVIFHCNNAEILQVRFNAKKELATLVRYGAEIELAQQRTGSGFLYSNGPNTIRGQGDQLTVEIGRMMPIECVAK</sequence>
<dbReference type="InterPro" id="IPR018660">
    <property type="entry name" value="MliC"/>
</dbReference>
<protein>
    <recommendedName>
        <fullName evidence="6">C-type lysozyme inhibitor domain-containing protein</fullName>
    </recommendedName>
</protein>
<accession>A0A8H2JMA3</accession>
<organism evidence="7 8">
    <name type="scientific">Colwellia ponticola</name>
    <dbReference type="NCBI Taxonomy" id="2304625"/>
    <lineage>
        <taxon>Bacteria</taxon>
        <taxon>Pseudomonadati</taxon>
        <taxon>Pseudomonadota</taxon>
        <taxon>Gammaproteobacteria</taxon>
        <taxon>Alteromonadales</taxon>
        <taxon>Colwelliaceae</taxon>
        <taxon>Colwellia</taxon>
    </lineage>
</organism>
<evidence type="ECO:0000256" key="4">
    <source>
        <dbReference type="ARBA" id="ARBA00023288"/>
    </source>
</evidence>
<feature type="chain" id="PRO_5034931685" description="C-type lysozyme inhibitor domain-containing protein" evidence="5">
    <location>
        <begin position="24"/>
        <end position="103"/>
    </location>
</feature>
<dbReference type="EMBL" id="SZVP01000011">
    <property type="protein sequence ID" value="TMM43994.1"/>
    <property type="molecule type" value="Genomic_DNA"/>
</dbReference>
<evidence type="ECO:0000313" key="8">
    <source>
        <dbReference type="Proteomes" id="UP000307702"/>
    </source>
</evidence>
<feature type="domain" description="C-type lysozyme inhibitor" evidence="6">
    <location>
        <begin position="33"/>
        <end position="93"/>
    </location>
</feature>
<evidence type="ECO:0000256" key="2">
    <source>
        <dbReference type="ARBA" id="ARBA00023136"/>
    </source>
</evidence>
<gene>
    <name evidence="7" type="ORF">FCS21_11335</name>
</gene>
<keyword evidence="1 5" id="KW-0732">Signal</keyword>
<dbReference type="InterPro" id="IPR036328">
    <property type="entry name" value="MliC_sf"/>
</dbReference>
<feature type="signal peptide" evidence="5">
    <location>
        <begin position="1"/>
        <end position="23"/>
    </location>
</feature>
<dbReference type="PROSITE" id="PS51257">
    <property type="entry name" value="PROKAR_LIPOPROTEIN"/>
    <property type="match status" value="1"/>
</dbReference>
<evidence type="ECO:0000259" key="6">
    <source>
        <dbReference type="Pfam" id="PF09864"/>
    </source>
</evidence>
<proteinExistence type="predicted"/>
<dbReference type="RefSeq" id="WP_138623457.1">
    <property type="nucleotide sequence ID" value="NZ_SZVP01000011.1"/>
</dbReference>
<keyword evidence="4" id="KW-0449">Lipoprotein</keyword>
<keyword evidence="2" id="KW-0472">Membrane</keyword>
<comment type="caution">
    <text evidence="7">The sequence shown here is derived from an EMBL/GenBank/DDBJ whole genome shotgun (WGS) entry which is preliminary data.</text>
</comment>
<dbReference type="Pfam" id="PF09864">
    <property type="entry name" value="MliC"/>
    <property type="match status" value="1"/>
</dbReference>
<dbReference type="Gene3D" id="2.40.128.200">
    <property type="match status" value="1"/>
</dbReference>
<dbReference type="SUPFAM" id="SSF141488">
    <property type="entry name" value="YdhA-like"/>
    <property type="match status" value="1"/>
</dbReference>
<dbReference type="AlphaFoldDB" id="A0A8H2JMA3"/>
<evidence type="ECO:0000313" key="7">
    <source>
        <dbReference type="EMBL" id="TMM43994.1"/>
    </source>
</evidence>
<evidence type="ECO:0000256" key="3">
    <source>
        <dbReference type="ARBA" id="ARBA00023139"/>
    </source>
</evidence>
<reference evidence="7 8" key="1">
    <citation type="submission" date="2019-05" db="EMBL/GenBank/DDBJ databases">
        <title>Colwellia ponticola sp. nov., isolated from seawater.</title>
        <authorList>
            <person name="Yoon J.-H."/>
        </authorList>
    </citation>
    <scope>NUCLEOTIDE SEQUENCE [LARGE SCALE GENOMIC DNA]</scope>
    <source>
        <strain evidence="7 8">OISW-25</strain>
    </source>
</reference>
<evidence type="ECO:0000256" key="5">
    <source>
        <dbReference type="SAM" id="SignalP"/>
    </source>
</evidence>
<evidence type="ECO:0000256" key="1">
    <source>
        <dbReference type="ARBA" id="ARBA00022729"/>
    </source>
</evidence>
<dbReference type="OrthoDB" id="6387367at2"/>
<dbReference type="Proteomes" id="UP000307702">
    <property type="component" value="Unassembled WGS sequence"/>
</dbReference>
<name>A0A8H2JMA3_9GAMM</name>
<keyword evidence="3" id="KW-0564">Palmitate</keyword>
<keyword evidence="8" id="KW-1185">Reference proteome</keyword>